<gene>
    <name evidence="5" type="ORF">CWS20_05220</name>
</gene>
<keyword evidence="1" id="KW-0805">Transcription regulation</keyword>
<evidence type="ECO:0000313" key="6">
    <source>
        <dbReference type="Proteomes" id="UP000233343"/>
    </source>
</evidence>
<proteinExistence type="predicted"/>
<dbReference type="AlphaFoldDB" id="A0A2N0ZLK0"/>
<dbReference type="Proteomes" id="UP000233343">
    <property type="component" value="Unassembled WGS sequence"/>
</dbReference>
<feature type="domain" description="HTH gntR-type" evidence="4">
    <location>
        <begin position="18"/>
        <end position="86"/>
    </location>
</feature>
<dbReference type="PRINTS" id="PR00035">
    <property type="entry name" value="HTHGNTR"/>
</dbReference>
<dbReference type="SMART" id="SM00895">
    <property type="entry name" value="FCD"/>
    <property type="match status" value="1"/>
</dbReference>
<dbReference type="EMBL" id="PISD01000008">
    <property type="protein sequence ID" value="PKG30394.1"/>
    <property type="molecule type" value="Genomic_DNA"/>
</dbReference>
<protein>
    <submittedName>
        <fullName evidence="5">FadR family transcriptional regulator</fullName>
    </submittedName>
</protein>
<keyword evidence="6" id="KW-1185">Reference proteome</keyword>
<dbReference type="RefSeq" id="WP_083957427.1">
    <property type="nucleotide sequence ID" value="NZ_JBDLOW010000002.1"/>
</dbReference>
<dbReference type="SMART" id="SM00345">
    <property type="entry name" value="HTH_GNTR"/>
    <property type="match status" value="1"/>
</dbReference>
<dbReference type="InterPro" id="IPR000524">
    <property type="entry name" value="Tscrpt_reg_HTH_GntR"/>
</dbReference>
<evidence type="ECO:0000259" key="4">
    <source>
        <dbReference type="PROSITE" id="PS50949"/>
    </source>
</evidence>
<organism evidence="5 6">
    <name type="scientific">Cytobacillus horneckiae</name>
    <dbReference type="NCBI Taxonomy" id="549687"/>
    <lineage>
        <taxon>Bacteria</taxon>
        <taxon>Bacillati</taxon>
        <taxon>Bacillota</taxon>
        <taxon>Bacilli</taxon>
        <taxon>Bacillales</taxon>
        <taxon>Bacillaceae</taxon>
        <taxon>Cytobacillus</taxon>
    </lineage>
</organism>
<comment type="caution">
    <text evidence="5">The sequence shown here is derived from an EMBL/GenBank/DDBJ whole genome shotgun (WGS) entry which is preliminary data.</text>
</comment>
<sequence>MSANKGGDYLKVEKISTRKISEIVAEKIEDMIDEGKFTAGEKLPSVRELCELYGVGRSAVRDAITALQGKGLVQVKQGEGTYILGFDSSKLFTANHLLPGIKDIKELFQARKMVEAGLAEMAAKHRTDDDLKNMASLLKRDDGWESDYLFHHSIATAAGNTIMVHFIEFISSTLKKSMVNFHDLIQSDQEIVHTINQQHLMIYEAIKNKQSNSAYQSMIEHLNLVEKLLQKQILQQN</sequence>
<dbReference type="InterPro" id="IPR011711">
    <property type="entry name" value="GntR_C"/>
</dbReference>
<evidence type="ECO:0000256" key="1">
    <source>
        <dbReference type="ARBA" id="ARBA00023015"/>
    </source>
</evidence>
<evidence type="ECO:0000256" key="2">
    <source>
        <dbReference type="ARBA" id="ARBA00023125"/>
    </source>
</evidence>
<dbReference type="PANTHER" id="PTHR43537">
    <property type="entry name" value="TRANSCRIPTIONAL REGULATOR, GNTR FAMILY"/>
    <property type="match status" value="1"/>
</dbReference>
<dbReference type="Pfam" id="PF00392">
    <property type="entry name" value="GntR"/>
    <property type="match status" value="1"/>
</dbReference>
<dbReference type="PANTHER" id="PTHR43537:SF5">
    <property type="entry name" value="UXU OPERON TRANSCRIPTIONAL REGULATOR"/>
    <property type="match status" value="1"/>
</dbReference>
<dbReference type="InterPro" id="IPR036390">
    <property type="entry name" value="WH_DNA-bd_sf"/>
</dbReference>
<reference evidence="5 6" key="1">
    <citation type="journal article" date="2010" name="Int. J. Syst. Evol. Microbiol.">
        <title>Bacillus horneckiae sp. nov., isolated from a spacecraft-assembly clean room.</title>
        <authorList>
            <person name="Vaishampayan P."/>
            <person name="Probst A."/>
            <person name="Krishnamurthi S."/>
            <person name="Ghosh S."/>
            <person name="Osman S."/>
            <person name="McDowall A."/>
            <person name="Ruckmani A."/>
            <person name="Mayilraj S."/>
            <person name="Venkateswaran K."/>
        </authorList>
    </citation>
    <scope>NUCLEOTIDE SEQUENCE [LARGE SCALE GENOMIC DNA]</scope>
    <source>
        <strain evidence="6">1PO1SC</strain>
    </source>
</reference>
<dbReference type="PROSITE" id="PS50949">
    <property type="entry name" value="HTH_GNTR"/>
    <property type="match status" value="1"/>
</dbReference>
<dbReference type="Pfam" id="PF07729">
    <property type="entry name" value="FCD"/>
    <property type="match status" value="1"/>
</dbReference>
<dbReference type="SUPFAM" id="SSF48008">
    <property type="entry name" value="GntR ligand-binding domain-like"/>
    <property type="match status" value="1"/>
</dbReference>
<dbReference type="Gene3D" id="1.10.10.10">
    <property type="entry name" value="Winged helix-like DNA-binding domain superfamily/Winged helix DNA-binding domain"/>
    <property type="match status" value="1"/>
</dbReference>
<keyword evidence="3" id="KW-0804">Transcription</keyword>
<dbReference type="InterPro" id="IPR008920">
    <property type="entry name" value="TF_FadR/GntR_C"/>
</dbReference>
<keyword evidence="2" id="KW-0238">DNA-binding</keyword>
<evidence type="ECO:0000313" key="5">
    <source>
        <dbReference type="EMBL" id="PKG30394.1"/>
    </source>
</evidence>
<dbReference type="Gene3D" id="1.20.120.530">
    <property type="entry name" value="GntR ligand-binding domain-like"/>
    <property type="match status" value="1"/>
</dbReference>
<accession>A0A2N0ZLK0</accession>
<dbReference type="GO" id="GO:0003700">
    <property type="term" value="F:DNA-binding transcription factor activity"/>
    <property type="evidence" value="ECO:0007669"/>
    <property type="project" value="InterPro"/>
</dbReference>
<dbReference type="InterPro" id="IPR036388">
    <property type="entry name" value="WH-like_DNA-bd_sf"/>
</dbReference>
<dbReference type="SUPFAM" id="SSF46785">
    <property type="entry name" value="Winged helix' DNA-binding domain"/>
    <property type="match status" value="1"/>
</dbReference>
<dbReference type="CDD" id="cd07377">
    <property type="entry name" value="WHTH_GntR"/>
    <property type="match status" value="1"/>
</dbReference>
<name>A0A2N0ZLK0_9BACI</name>
<dbReference type="GO" id="GO:0003677">
    <property type="term" value="F:DNA binding"/>
    <property type="evidence" value="ECO:0007669"/>
    <property type="project" value="UniProtKB-KW"/>
</dbReference>
<evidence type="ECO:0000256" key="3">
    <source>
        <dbReference type="ARBA" id="ARBA00023163"/>
    </source>
</evidence>